<feature type="domain" description="ShKT" evidence="4">
    <location>
        <begin position="1038"/>
        <end position="1072"/>
    </location>
</feature>
<feature type="compositionally biased region" description="Low complexity" evidence="3">
    <location>
        <begin position="284"/>
        <end position="295"/>
    </location>
</feature>
<feature type="compositionally biased region" description="Low complexity" evidence="3">
    <location>
        <begin position="390"/>
        <end position="400"/>
    </location>
</feature>
<accession>A0A0V0ZUC6</accession>
<feature type="domain" description="ShKT" evidence="4">
    <location>
        <begin position="1575"/>
        <end position="1609"/>
    </location>
</feature>
<feature type="disulfide bond" evidence="1">
    <location>
        <begin position="88"/>
        <end position="122"/>
    </location>
</feature>
<proteinExistence type="predicted"/>
<evidence type="ECO:0000256" key="3">
    <source>
        <dbReference type="SAM" id="MobiDB-lite"/>
    </source>
</evidence>
<dbReference type="SMART" id="SM00254">
    <property type="entry name" value="ShKT"/>
    <property type="match status" value="6"/>
</dbReference>
<feature type="coiled-coil region" evidence="2">
    <location>
        <begin position="1429"/>
        <end position="1456"/>
    </location>
</feature>
<dbReference type="Pfam" id="PF01549">
    <property type="entry name" value="ShK"/>
    <property type="match status" value="6"/>
</dbReference>
<sequence length="1619" mass="181543">MNLISDLTQLHNRHSFVNCPLAMMIDYQVMLNQLLNLDMTITDADESSEATSNGEKEDSSCDNSAALSISQQSFPFWGSIIIAPVAGCFNGHNMCCEWASKGECNRNPVMMKSLCKQACGTCSCQADEILLCKPVVNTISCLPPKKTSGCKPKKPKVAPTTTALPESPAGDSEESLVVIDVEEPLVISEEVEKVTDTEQPPAESVSEEVPEEIVSQELPTVEETEVAETTSAYVTEKTETAVEEAVTTAKKEEEEEEEQLSTETATAVSEEEEAPTEEVKVETTEAPAEAEISTETVEKVVKETVEEVSPAEITDITPEITTEEIEAEPISEGEAVEEEQPEETEKEPMEIPSEVSSEAPSETTLSITCAEPEKEIAEVETTEKVSEQPEVTTEISSSEISEIEEEPQTTISEAAETTETESTEAPETITEAAMETEIETEVTETPQAFPETTQTEITPEVMTTTEMPSTVTEKVTEPEVISTEIPATTEQPISSRITPQAPYPTGPPVTETVPQSYPTTTPQPPGYETTTSRPIYTRYGPPAGMQDTCPDLLITCAFWASQGECSKNPYWMKPNCQKSCNSCGATVSSVDSPSPKPVIVIFKLVGPSLNDALTVMSCASSGNHLESAYQTECTWQAIAHFHATHVECSQLQCLVVLLWLTVVETTSAKTYQFFVIYAVLFVILYTKSMVYHLNKKNEQLHNCLMILKTNHNYWHHLTLNISVKNFIEHYNMELPTVNSKILSRVEINRSKFNNFIYDKMHANKRINLEHCHNFLKGKNSQTYPTYESKLSLKFENLFYYKLIKYSAPEPGKKWVTDKISSKCGHSTCKVPQFWCSTSDESTEDSKNASVYQCIQPYDNYKRAFKMLANKIKESCVILLDNAVLPTKAVRPESSIIMAKKDQDITKPQLAIMTKNKMADKNEDSFWKNIFFGEKDLKLAAKLTGLNIAEEESLLPPLQETFISNNSNYNKSSATHSVQSDAADLINKKPILDRENISKSTKFNETDYTDSKLLDFLFVFSDTHRNFLSKKSEINTLQCADKHIKCLFWSLIGECDKNPFWMLPNCQKSCFSCGMTVADVNTPSPIIEHHTKLAVYLLLLITFWSESAHASAKCVALIGYVAKIMTNYVSFGPQSVNAKAIQLGWDYIADYPATHAFQKHKYRFKKLIFTINTNVLSSKAHNENNLSCGLFHGQIQFFTLHRSNSFKNSPLSSDKYWKLTNPSQCGEITCEYPTFCAISNLDPNKFSCEFVDDSCLTMVTFPKFQDENRTVEDVIQKKENNLTEIEISSVSQQIARQKKNYTEEAMSLEALQALSENNSTFILKNNFTKFETMDQCYDHFDVCCEWALLGKCEQLPALIGIACPVSCGTCNCNKSDISTCIMEKTKCRNSSETFDYNERTKKENNTLLITGSTSFDTENLTTISESVNAEREMNHDKIQLEEKLTEKEKTSEEKNSNNEISSDEIPEEVIFHLNKETSINKTHKIDAFRNESLSIFGETIAPTKETLLLTTESSILGTFFKKTQQCKDENSLCLLWAITGECTKNPYWMKPHCQRSCNTCGMTLKDVNKELLSPDCENQHELCHFWASINECINNPDFMLINCAASCKSCSKLIRQNYED</sequence>
<dbReference type="Proteomes" id="UP000054783">
    <property type="component" value="Unassembled WGS sequence"/>
</dbReference>
<keyword evidence="6" id="KW-1185">Reference proteome</keyword>
<evidence type="ECO:0000256" key="1">
    <source>
        <dbReference type="PROSITE-ProRule" id="PRU01005"/>
    </source>
</evidence>
<dbReference type="EMBL" id="JYDQ01000079">
    <property type="protein sequence ID" value="KRY16352.1"/>
    <property type="molecule type" value="Genomic_DNA"/>
</dbReference>
<evidence type="ECO:0000256" key="2">
    <source>
        <dbReference type="SAM" id="Coils"/>
    </source>
</evidence>
<gene>
    <name evidence="5" type="primary">tyr-3</name>
    <name evidence="5" type="ORF">T12_425</name>
</gene>
<organism evidence="5 6">
    <name type="scientific">Trichinella patagoniensis</name>
    <dbReference type="NCBI Taxonomy" id="990121"/>
    <lineage>
        <taxon>Eukaryota</taxon>
        <taxon>Metazoa</taxon>
        <taxon>Ecdysozoa</taxon>
        <taxon>Nematoda</taxon>
        <taxon>Enoplea</taxon>
        <taxon>Dorylaimia</taxon>
        <taxon>Trichinellida</taxon>
        <taxon>Trichinellidae</taxon>
        <taxon>Trichinella</taxon>
    </lineage>
</organism>
<feature type="region of interest" description="Disordered" evidence="3">
    <location>
        <begin position="147"/>
        <end position="174"/>
    </location>
</feature>
<dbReference type="InterPro" id="IPR003582">
    <property type="entry name" value="ShKT_dom"/>
</dbReference>
<feature type="disulfide bond" evidence="1">
    <location>
        <begin position="1038"/>
        <end position="1072"/>
    </location>
</feature>
<feature type="compositionally biased region" description="Low complexity" evidence="3">
    <location>
        <begin position="512"/>
        <end position="531"/>
    </location>
</feature>
<comment type="caution">
    <text evidence="1">Lacks conserved residue(s) required for the propagation of feature annotation.</text>
</comment>
<feature type="compositionally biased region" description="Basic and acidic residues" evidence="3">
    <location>
        <begin position="296"/>
        <end position="305"/>
    </location>
</feature>
<feature type="disulfide bond" evidence="1">
    <location>
        <begin position="1575"/>
        <end position="1609"/>
    </location>
</feature>
<feature type="compositionally biased region" description="Polar residues" evidence="3">
    <location>
        <begin position="355"/>
        <end position="367"/>
    </location>
</feature>
<feature type="compositionally biased region" description="Basic and acidic residues" evidence="3">
    <location>
        <begin position="371"/>
        <end position="387"/>
    </location>
</feature>
<feature type="disulfide bond" evidence="1">
    <location>
        <begin position="549"/>
        <end position="583"/>
    </location>
</feature>
<keyword evidence="2" id="KW-0175">Coiled coil</keyword>
<feature type="region of interest" description="Disordered" evidence="3">
    <location>
        <begin position="193"/>
        <end position="213"/>
    </location>
</feature>
<reference evidence="5 6" key="1">
    <citation type="submission" date="2015-01" db="EMBL/GenBank/DDBJ databases">
        <title>Evolution of Trichinella species and genotypes.</title>
        <authorList>
            <person name="Korhonen P.K."/>
            <person name="Edoardo P."/>
            <person name="Giuseppe L.R."/>
            <person name="Gasser R.B."/>
        </authorList>
    </citation>
    <scope>NUCLEOTIDE SEQUENCE [LARGE SCALE GENOMIC DNA]</scope>
    <source>
        <strain evidence="5">ISS2496</strain>
    </source>
</reference>
<feature type="domain" description="ShKT" evidence="4">
    <location>
        <begin position="88"/>
        <end position="122"/>
    </location>
</feature>
<evidence type="ECO:0000313" key="5">
    <source>
        <dbReference type="EMBL" id="KRY16352.1"/>
    </source>
</evidence>
<evidence type="ECO:0000259" key="4">
    <source>
        <dbReference type="PROSITE" id="PS51670"/>
    </source>
</evidence>
<dbReference type="PROSITE" id="PS51670">
    <property type="entry name" value="SHKT"/>
    <property type="match status" value="5"/>
</dbReference>
<keyword evidence="1" id="KW-1015">Disulfide bond</keyword>
<protein>
    <submittedName>
        <fullName evidence="5">Putative tyrosinase-like protein tyr-3</fullName>
    </submittedName>
</protein>
<feature type="domain" description="ShKT" evidence="4">
    <location>
        <begin position="549"/>
        <end position="583"/>
    </location>
</feature>
<feature type="disulfide bond" evidence="1">
    <location>
        <begin position="1525"/>
        <end position="1559"/>
    </location>
</feature>
<feature type="compositionally biased region" description="Acidic residues" evidence="3">
    <location>
        <begin position="321"/>
        <end position="345"/>
    </location>
</feature>
<comment type="caution">
    <text evidence="5">The sequence shown here is derived from an EMBL/GenBank/DDBJ whole genome shotgun (WGS) entry which is preliminary data.</text>
</comment>
<name>A0A0V0ZUC6_9BILA</name>
<feature type="compositionally biased region" description="Low complexity" evidence="3">
    <location>
        <begin position="307"/>
        <end position="320"/>
    </location>
</feature>
<evidence type="ECO:0000313" key="6">
    <source>
        <dbReference type="Proteomes" id="UP000054783"/>
    </source>
</evidence>
<dbReference type="OrthoDB" id="5920234at2759"/>
<feature type="region of interest" description="Disordered" evidence="3">
    <location>
        <begin position="495"/>
        <end position="533"/>
    </location>
</feature>
<dbReference type="STRING" id="990121.A0A0V0ZUC6"/>
<feature type="region of interest" description="Disordered" evidence="3">
    <location>
        <begin position="249"/>
        <end position="427"/>
    </location>
</feature>
<feature type="domain" description="ShKT" evidence="4">
    <location>
        <begin position="1525"/>
        <end position="1559"/>
    </location>
</feature>